<organism evidence="1 2">
    <name type="scientific">Blautia hominis</name>
    <dbReference type="NCBI Taxonomy" id="2025493"/>
    <lineage>
        <taxon>Bacteria</taxon>
        <taxon>Bacillati</taxon>
        <taxon>Bacillota</taxon>
        <taxon>Clostridia</taxon>
        <taxon>Lachnospirales</taxon>
        <taxon>Lachnospiraceae</taxon>
        <taxon>Blautia</taxon>
    </lineage>
</organism>
<name>A0ABQ0BBE7_9FIRM</name>
<gene>
    <name evidence="1" type="ORF">K040078D81_28690</name>
</gene>
<protein>
    <submittedName>
        <fullName evidence="1">Uncharacterized protein</fullName>
    </submittedName>
</protein>
<sequence length="75" mass="8524">MLFGETPEDVLGIDVAWSMGDIFDNGIGDSRRSVLEQVSYIWLTAPPAFVPPPKKLDQKSHNWRSVFLWLNMDST</sequence>
<accession>A0ABQ0BBE7</accession>
<reference evidence="1 2" key="1">
    <citation type="submission" date="2024-04" db="EMBL/GenBank/DDBJ databases">
        <title>Defined microbial consortia suppress multidrug-resistant proinflammatory Enterobacteriaceae via ecological control.</title>
        <authorList>
            <person name="Furuichi M."/>
            <person name="Kawaguchi T."/>
            <person name="Pust M."/>
            <person name="Yasuma K."/>
            <person name="Plichta D."/>
            <person name="Hasegawa N."/>
            <person name="Ohya T."/>
            <person name="Bhattarai S."/>
            <person name="Sasajima S."/>
            <person name="Aoto Y."/>
            <person name="Tuganbaev T."/>
            <person name="Yaginuma M."/>
            <person name="Ueda M."/>
            <person name="Okahashi N."/>
            <person name="Amafuji K."/>
            <person name="Kiridooshi Y."/>
            <person name="Sugita K."/>
            <person name="Strazar M."/>
            <person name="Skelly A."/>
            <person name="Suda W."/>
            <person name="Hattori M."/>
            <person name="Nakamoto N."/>
            <person name="Caballero S."/>
            <person name="Norman J."/>
            <person name="Olle B."/>
            <person name="Tanoue T."/>
            <person name="Arita M."/>
            <person name="Bucci V."/>
            <person name="Atarashi K."/>
            <person name="Xavier R."/>
            <person name="Honda K."/>
        </authorList>
    </citation>
    <scope>NUCLEOTIDE SEQUENCE [LARGE SCALE GENOMIC DNA]</scope>
    <source>
        <strain evidence="2">k04-0078-D8-1</strain>
    </source>
</reference>
<dbReference type="EMBL" id="BAABYW010000001">
    <property type="protein sequence ID" value="GAA6408752.1"/>
    <property type="molecule type" value="Genomic_DNA"/>
</dbReference>
<keyword evidence="2" id="KW-1185">Reference proteome</keyword>
<dbReference type="Proteomes" id="UP001600943">
    <property type="component" value="Unassembled WGS sequence"/>
</dbReference>
<evidence type="ECO:0000313" key="2">
    <source>
        <dbReference type="Proteomes" id="UP001600943"/>
    </source>
</evidence>
<evidence type="ECO:0000313" key="1">
    <source>
        <dbReference type="EMBL" id="GAA6408752.1"/>
    </source>
</evidence>
<comment type="caution">
    <text evidence="1">The sequence shown here is derived from an EMBL/GenBank/DDBJ whole genome shotgun (WGS) entry which is preliminary data.</text>
</comment>
<proteinExistence type="predicted"/>